<keyword evidence="3" id="KW-0238">DNA-binding</keyword>
<dbReference type="InterPro" id="IPR003441">
    <property type="entry name" value="NAC-dom"/>
</dbReference>
<keyword evidence="5" id="KW-0539">Nucleus</keyword>
<keyword evidence="8" id="KW-1185">Reference proteome</keyword>
<dbReference type="AlphaFoldDB" id="A0A835DIL6"/>
<comment type="subcellular location">
    <subcellularLocation>
        <location evidence="1">Nucleus</location>
    </subcellularLocation>
</comment>
<gene>
    <name evidence="7" type="ORF">HHK36_009893</name>
</gene>
<evidence type="ECO:0000256" key="5">
    <source>
        <dbReference type="ARBA" id="ARBA00023242"/>
    </source>
</evidence>
<evidence type="ECO:0000256" key="2">
    <source>
        <dbReference type="ARBA" id="ARBA00023015"/>
    </source>
</evidence>
<dbReference type="GO" id="GO:0005634">
    <property type="term" value="C:nucleus"/>
    <property type="evidence" value="ECO:0007669"/>
    <property type="project" value="UniProtKB-SubCell"/>
</dbReference>
<sequence length="335" mass="36990">MGDPNVPKTTSVSLLPGFLFYPTEEQLFCYHLRNKNNCLYIPSTSATDLSPFGFELIKEIDFYNYDPLELPELACFPFGHGGIKKHWYCFTATVGSECAKREARGGFWKSMGPALDFVSETEGAVLGTKKTFVFFRGDSSSSVLTDWVMYEYALVDHREIAFVLCRVFLKSHGGNKVSEHLLSSCAGESVAVMHRPSKSVIAEVAVHEDNIVETDNEVPGFLMKLISEPDDLVMAGPVSDAGFQLPVGSPQPDEQVRPSDGNISGSGLTHGLLIDSAILEGDFIERFPPVEQRLMAKNSEKWIDVDGTSSLLDQFLWPFLLVVEIVFLVACTGKI</sequence>
<dbReference type="GO" id="GO:0003677">
    <property type="term" value="F:DNA binding"/>
    <property type="evidence" value="ECO:0007669"/>
    <property type="project" value="UniProtKB-KW"/>
</dbReference>
<evidence type="ECO:0000256" key="3">
    <source>
        <dbReference type="ARBA" id="ARBA00023125"/>
    </source>
</evidence>
<dbReference type="OrthoDB" id="1674324at2759"/>
<accession>A0A835DIL6</accession>
<evidence type="ECO:0000313" key="7">
    <source>
        <dbReference type="EMBL" id="KAF8404998.1"/>
    </source>
</evidence>
<name>A0A835DIL6_TETSI</name>
<dbReference type="Proteomes" id="UP000655225">
    <property type="component" value="Unassembled WGS sequence"/>
</dbReference>
<evidence type="ECO:0000313" key="8">
    <source>
        <dbReference type="Proteomes" id="UP000655225"/>
    </source>
</evidence>
<dbReference type="Gene3D" id="2.170.150.80">
    <property type="entry name" value="NAC domain"/>
    <property type="match status" value="1"/>
</dbReference>
<dbReference type="PROSITE" id="PS51005">
    <property type="entry name" value="NAC"/>
    <property type="match status" value="1"/>
</dbReference>
<keyword evidence="2" id="KW-0805">Transcription regulation</keyword>
<dbReference type="EMBL" id="JABCRI010000006">
    <property type="protein sequence ID" value="KAF8404998.1"/>
    <property type="molecule type" value="Genomic_DNA"/>
</dbReference>
<dbReference type="GO" id="GO:0006355">
    <property type="term" value="P:regulation of DNA-templated transcription"/>
    <property type="evidence" value="ECO:0007669"/>
    <property type="project" value="InterPro"/>
</dbReference>
<feature type="domain" description="NAC" evidence="6">
    <location>
        <begin position="14"/>
        <end position="170"/>
    </location>
</feature>
<dbReference type="PANTHER" id="PTHR31989">
    <property type="entry name" value="NAC DOMAIN-CONTAINING PROTEIN 82-RELATED"/>
    <property type="match status" value="1"/>
</dbReference>
<dbReference type="OMA" id="ELPETTC"/>
<dbReference type="SUPFAM" id="SSF101941">
    <property type="entry name" value="NAC domain"/>
    <property type="match status" value="1"/>
</dbReference>
<reference evidence="7 8" key="1">
    <citation type="submission" date="2020-04" db="EMBL/GenBank/DDBJ databases">
        <title>Plant Genome Project.</title>
        <authorList>
            <person name="Zhang R.-G."/>
        </authorList>
    </citation>
    <scope>NUCLEOTIDE SEQUENCE [LARGE SCALE GENOMIC DNA]</scope>
    <source>
        <strain evidence="7">YNK0</strain>
        <tissue evidence="7">Leaf</tissue>
    </source>
</reference>
<evidence type="ECO:0000256" key="1">
    <source>
        <dbReference type="ARBA" id="ARBA00004123"/>
    </source>
</evidence>
<dbReference type="Pfam" id="PF02365">
    <property type="entry name" value="NAM"/>
    <property type="match status" value="1"/>
</dbReference>
<evidence type="ECO:0000259" key="6">
    <source>
        <dbReference type="PROSITE" id="PS51005"/>
    </source>
</evidence>
<keyword evidence="4" id="KW-0804">Transcription</keyword>
<evidence type="ECO:0000256" key="4">
    <source>
        <dbReference type="ARBA" id="ARBA00023163"/>
    </source>
</evidence>
<dbReference type="InterPro" id="IPR036093">
    <property type="entry name" value="NAC_dom_sf"/>
</dbReference>
<organism evidence="7 8">
    <name type="scientific">Tetracentron sinense</name>
    <name type="common">Spur-leaf</name>
    <dbReference type="NCBI Taxonomy" id="13715"/>
    <lineage>
        <taxon>Eukaryota</taxon>
        <taxon>Viridiplantae</taxon>
        <taxon>Streptophyta</taxon>
        <taxon>Embryophyta</taxon>
        <taxon>Tracheophyta</taxon>
        <taxon>Spermatophyta</taxon>
        <taxon>Magnoliopsida</taxon>
        <taxon>Trochodendrales</taxon>
        <taxon>Trochodendraceae</taxon>
        <taxon>Tetracentron</taxon>
    </lineage>
</organism>
<protein>
    <recommendedName>
        <fullName evidence="6">NAC domain-containing protein</fullName>
    </recommendedName>
</protein>
<proteinExistence type="predicted"/>
<comment type="caution">
    <text evidence="7">The sequence shown here is derived from an EMBL/GenBank/DDBJ whole genome shotgun (WGS) entry which is preliminary data.</text>
</comment>